<keyword evidence="2" id="KW-1185">Reference proteome</keyword>
<accession>A2DUE8</accession>
<proteinExistence type="predicted"/>
<dbReference type="EMBL" id="DS113248">
    <property type="protein sequence ID" value="EAY15986.1"/>
    <property type="molecule type" value="Genomic_DNA"/>
</dbReference>
<evidence type="ECO:0000313" key="2">
    <source>
        <dbReference type="Proteomes" id="UP000001542"/>
    </source>
</evidence>
<dbReference type="AlphaFoldDB" id="A2DUE8"/>
<dbReference type="RefSeq" id="XP_001328209.1">
    <property type="nucleotide sequence ID" value="XM_001328174.1"/>
</dbReference>
<reference evidence="1" key="2">
    <citation type="journal article" date="2007" name="Science">
        <title>Draft genome sequence of the sexually transmitted pathogen Trichomonas vaginalis.</title>
        <authorList>
            <person name="Carlton J.M."/>
            <person name="Hirt R.P."/>
            <person name="Silva J.C."/>
            <person name="Delcher A.L."/>
            <person name="Schatz M."/>
            <person name="Zhao Q."/>
            <person name="Wortman J.R."/>
            <person name="Bidwell S.L."/>
            <person name="Alsmark U.C.M."/>
            <person name="Besteiro S."/>
            <person name="Sicheritz-Ponten T."/>
            <person name="Noel C.J."/>
            <person name="Dacks J.B."/>
            <person name="Foster P.G."/>
            <person name="Simillion C."/>
            <person name="Van de Peer Y."/>
            <person name="Miranda-Saavedra D."/>
            <person name="Barton G.J."/>
            <person name="Westrop G.D."/>
            <person name="Mueller S."/>
            <person name="Dessi D."/>
            <person name="Fiori P.L."/>
            <person name="Ren Q."/>
            <person name="Paulsen I."/>
            <person name="Zhang H."/>
            <person name="Bastida-Corcuera F.D."/>
            <person name="Simoes-Barbosa A."/>
            <person name="Brown M.T."/>
            <person name="Hayes R.D."/>
            <person name="Mukherjee M."/>
            <person name="Okumura C.Y."/>
            <person name="Schneider R."/>
            <person name="Smith A.J."/>
            <person name="Vanacova S."/>
            <person name="Villalvazo M."/>
            <person name="Haas B.J."/>
            <person name="Pertea M."/>
            <person name="Feldblyum T.V."/>
            <person name="Utterback T.R."/>
            <person name="Shu C.L."/>
            <person name="Osoegawa K."/>
            <person name="de Jong P.J."/>
            <person name="Hrdy I."/>
            <person name="Horvathova L."/>
            <person name="Zubacova Z."/>
            <person name="Dolezal P."/>
            <person name="Malik S.B."/>
            <person name="Logsdon J.M. Jr."/>
            <person name="Henze K."/>
            <person name="Gupta A."/>
            <person name="Wang C.C."/>
            <person name="Dunne R.L."/>
            <person name="Upcroft J.A."/>
            <person name="Upcroft P."/>
            <person name="White O."/>
            <person name="Salzberg S.L."/>
            <person name="Tang P."/>
            <person name="Chiu C.-H."/>
            <person name="Lee Y.-S."/>
            <person name="Embley T.M."/>
            <person name="Coombs G.H."/>
            <person name="Mottram J.C."/>
            <person name="Tachezy J."/>
            <person name="Fraser-Liggett C.M."/>
            <person name="Johnson P.J."/>
        </authorList>
    </citation>
    <scope>NUCLEOTIDE SEQUENCE [LARGE SCALE GENOMIC DNA]</scope>
    <source>
        <strain evidence="1">G3</strain>
    </source>
</reference>
<protein>
    <submittedName>
        <fullName evidence="1">Uncharacterized protein</fullName>
    </submittedName>
</protein>
<gene>
    <name evidence="1" type="ORF">TVAG_262360</name>
</gene>
<dbReference type="VEuPathDB" id="TrichDB:TVAG_262360"/>
<dbReference type="KEGG" id="tva:4773993"/>
<dbReference type="InParanoid" id="A2DUE8"/>
<reference evidence="1" key="1">
    <citation type="submission" date="2006-10" db="EMBL/GenBank/DDBJ databases">
        <authorList>
            <person name="Amadeo P."/>
            <person name="Zhao Q."/>
            <person name="Wortman J."/>
            <person name="Fraser-Liggett C."/>
            <person name="Carlton J."/>
        </authorList>
    </citation>
    <scope>NUCLEOTIDE SEQUENCE</scope>
    <source>
        <strain evidence="1">G3</strain>
    </source>
</reference>
<sequence>MLPLILSRAIKYPVLKCSSVTHMCHFVIEGPNRVKRLPQWPLSEEETEKITPINTLNSHVIFNKKPRFHPLPFHRPSTNKIPDYILAHIHSARSHRGRAGTGGYSGGR</sequence>
<organism evidence="1 2">
    <name type="scientific">Trichomonas vaginalis (strain ATCC PRA-98 / G3)</name>
    <dbReference type="NCBI Taxonomy" id="412133"/>
    <lineage>
        <taxon>Eukaryota</taxon>
        <taxon>Metamonada</taxon>
        <taxon>Parabasalia</taxon>
        <taxon>Trichomonadida</taxon>
        <taxon>Trichomonadidae</taxon>
        <taxon>Trichomonas</taxon>
    </lineage>
</organism>
<dbReference type="VEuPathDB" id="TrichDB:TVAGG3_0596090"/>
<evidence type="ECO:0000313" key="1">
    <source>
        <dbReference type="EMBL" id="EAY15986.1"/>
    </source>
</evidence>
<dbReference type="Proteomes" id="UP000001542">
    <property type="component" value="Unassembled WGS sequence"/>
</dbReference>
<name>A2DUE8_TRIV3</name>